<name>A0ABW1C9I6_9ACTN</name>
<comment type="caution">
    <text evidence="2">The sequence shown here is derived from an EMBL/GenBank/DDBJ whole genome shotgun (WGS) entry which is preliminary data.</text>
</comment>
<protein>
    <submittedName>
        <fullName evidence="2">Helix-turn-helix transcriptional regulator</fullName>
    </submittedName>
</protein>
<evidence type="ECO:0000259" key="1">
    <source>
        <dbReference type="Pfam" id="PF12728"/>
    </source>
</evidence>
<dbReference type="SUPFAM" id="SSF46955">
    <property type="entry name" value="Putative DNA-binding domain"/>
    <property type="match status" value="1"/>
</dbReference>
<dbReference type="Pfam" id="PF12728">
    <property type="entry name" value="HTH_17"/>
    <property type="match status" value="1"/>
</dbReference>
<evidence type="ECO:0000313" key="2">
    <source>
        <dbReference type="EMBL" id="MFC5822286.1"/>
    </source>
</evidence>
<organism evidence="2 3">
    <name type="scientific">Nonomuraea insulae</name>
    <dbReference type="NCBI Taxonomy" id="1616787"/>
    <lineage>
        <taxon>Bacteria</taxon>
        <taxon>Bacillati</taxon>
        <taxon>Actinomycetota</taxon>
        <taxon>Actinomycetes</taxon>
        <taxon>Streptosporangiales</taxon>
        <taxon>Streptosporangiaceae</taxon>
        <taxon>Nonomuraea</taxon>
    </lineage>
</organism>
<sequence>MNTTELENLWDVNRTALFLGVPPATLYQWRYQGNGPKGHRVGRHVRYFPADVAAWVREQA</sequence>
<reference evidence="3" key="1">
    <citation type="journal article" date="2019" name="Int. J. Syst. Evol. Microbiol.">
        <title>The Global Catalogue of Microorganisms (GCM) 10K type strain sequencing project: providing services to taxonomists for standard genome sequencing and annotation.</title>
        <authorList>
            <consortium name="The Broad Institute Genomics Platform"/>
            <consortium name="The Broad Institute Genome Sequencing Center for Infectious Disease"/>
            <person name="Wu L."/>
            <person name="Ma J."/>
        </authorList>
    </citation>
    <scope>NUCLEOTIDE SEQUENCE [LARGE SCALE GENOMIC DNA]</scope>
    <source>
        <strain evidence="3">CCUG 53903</strain>
    </source>
</reference>
<dbReference type="EMBL" id="JBHSPA010000001">
    <property type="protein sequence ID" value="MFC5822286.1"/>
    <property type="molecule type" value="Genomic_DNA"/>
</dbReference>
<accession>A0ABW1C9I6</accession>
<gene>
    <name evidence="2" type="ORF">ACFPZ3_00315</name>
</gene>
<dbReference type="RefSeq" id="WP_379511843.1">
    <property type="nucleotide sequence ID" value="NZ_JBHSPA010000001.1"/>
</dbReference>
<keyword evidence="3" id="KW-1185">Reference proteome</keyword>
<dbReference type="InterPro" id="IPR009061">
    <property type="entry name" value="DNA-bd_dom_put_sf"/>
</dbReference>
<dbReference type="InterPro" id="IPR041657">
    <property type="entry name" value="HTH_17"/>
</dbReference>
<dbReference type="Proteomes" id="UP001596058">
    <property type="component" value="Unassembled WGS sequence"/>
</dbReference>
<feature type="domain" description="Helix-turn-helix" evidence="1">
    <location>
        <begin position="15"/>
        <end position="59"/>
    </location>
</feature>
<proteinExistence type="predicted"/>
<evidence type="ECO:0000313" key="3">
    <source>
        <dbReference type="Proteomes" id="UP001596058"/>
    </source>
</evidence>